<protein>
    <submittedName>
        <fullName evidence="6">AMP-binding domain-containing protein</fullName>
    </submittedName>
</protein>
<dbReference type="Gene3D" id="3.30.300.30">
    <property type="match status" value="1"/>
</dbReference>
<proteinExistence type="inferred from homology"/>
<evidence type="ECO:0000256" key="3">
    <source>
        <dbReference type="ARBA" id="ARBA00022741"/>
    </source>
</evidence>
<evidence type="ECO:0000256" key="5">
    <source>
        <dbReference type="SAM" id="MobiDB-lite"/>
    </source>
</evidence>
<dbReference type="PANTHER" id="PTHR43107">
    <property type="entry name" value="LONG-CHAIN FATTY ACID TRANSPORT PROTEIN"/>
    <property type="match status" value="1"/>
</dbReference>
<dbReference type="WBParaSite" id="ECPE_0001114701-mRNA-1">
    <property type="protein sequence ID" value="ECPE_0001114701-mRNA-1"/>
    <property type="gene ID" value="ECPE_0001114701"/>
</dbReference>
<keyword evidence="2" id="KW-0436">Ligase</keyword>
<comment type="similarity">
    <text evidence="1">Belongs to the ATP-dependent AMP-binding enzyme family.</text>
</comment>
<evidence type="ECO:0000313" key="6">
    <source>
        <dbReference type="WBParaSite" id="ECPE_0001114701-mRNA-1"/>
    </source>
</evidence>
<dbReference type="InterPro" id="IPR045851">
    <property type="entry name" value="AMP-bd_C_sf"/>
</dbReference>
<dbReference type="GO" id="GO:0044539">
    <property type="term" value="P:long-chain fatty acid import into cell"/>
    <property type="evidence" value="ECO:0007669"/>
    <property type="project" value="TreeGrafter"/>
</dbReference>
<name>A0A183AVX8_9TREM</name>
<evidence type="ECO:0000256" key="1">
    <source>
        <dbReference type="ARBA" id="ARBA00006432"/>
    </source>
</evidence>
<evidence type="ECO:0000256" key="2">
    <source>
        <dbReference type="ARBA" id="ARBA00022598"/>
    </source>
</evidence>
<dbReference type="PANTHER" id="PTHR43107:SF15">
    <property type="entry name" value="FATTY ACID TRANSPORT PROTEIN 3, ISOFORM A"/>
    <property type="match status" value="1"/>
</dbReference>
<dbReference type="GO" id="GO:0005886">
    <property type="term" value="C:plasma membrane"/>
    <property type="evidence" value="ECO:0007669"/>
    <property type="project" value="TreeGrafter"/>
</dbReference>
<accession>A0A183AVX8</accession>
<dbReference type="GO" id="GO:0005524">
    <property type="term" value="F:ATP binding"/>
    <property type="evidence" value="ECO:0007669"/>
    <property type="project" value="UniProtKB-KW"/>
</dbReference>
<dbReference type="GO" id="GO:0004467">
    <property type="term" value="F:long-chain fatty acid-CoA ligase activity"/>
    <property type="evidence" value="ECO:0007669"/>
    <property type="project" value="TreeGrafter"/>
</dbReference>
<feature type="region of interest" description="Disordered" evidence="5">
    <location>
        <begin position="1"/>
        <end position="43"/>
    </location>
</feature>
<reference evidence="6" key="1">
    <citation type="submission" date="2016-06" db="UniProtKB">
        <authorList>
            <consortium name="WormBaseParasite"/>
        </authorList>
    </citation>
    <scope>IDENTIFICATION</scope>
</reference>
<dbReference type="GO" id="GO:0005324">
    <property type="term" value="F:long-chain fatty acid transmembrane transporter activity"/>
    <property type="evidence" value="ECO:0007669"/>
    <property type="project" value="TreeGrafter"/>
</dbReference>
<dbReference type="AlphaFoldDB" id="A0A183AVX8"/>
<organism evidence="6">
    <name type="scientific">Echinostoma caproni</name>
    <dbReference type="NCBI Taxonomy" id="27848"/>
    <lineage>
        <taxon>Eukaryota</taxon>
        <taxon>Metazoa</taxon>
        <taxon>Spiralia</taxon>
        <taxon>Lophotrochozoa</taxon>
        <taxon>Platyhelminthes</taxon>
        <taxon>Trematoda</taxon>
        <taxon>Digenea</taxon>
        <taxon>Plagiorchiida</taxon>
        <taxon>Echinostomata</taxon>
        <taxon>Echinostomatoidea</taxon>
        <taxon>Echinostomatidae</taxon>
        <taxon>Echinostoma</taxon>
    </lineage>
</organism>
<keyword evidence="4" id="KW-0067">ATP-binding</keyword>
<keyword evidence="3" id="KW-0547">Nucleotide-binding</keyword>
<sequence length="237" mass="27450">LDESDEDDSQHDDPEDDDDDATVDDVDHDDSLDDEDDDSDDFGADDYYYDDCYNDHDYDDDWGMKMIIMTRMINCDLMYLDEKCYLYFADRLGDTFRWRGENVSTSEVESVVNLVVTNQSNVVYGVNVPGIEGRAGMLALAVNWNELSEEKESILIDNLTKAFNSQLPSYARPVFIRLRGELDTTGTFKLRKVNLVKEGFSVHMKDDHLYYCEPKSKTYQRLDEKAFEEIQKGIIRL</sequence>
<evidence type="ECO:0000256" key="4">
    <source>
        <dbReference type="ARBA" id="ARBA00022840"/>
    </source>
</evidence>
<dbReference type="SUPFAM" id="SSF56801">
    <property type="entry name" value="Acetyl-CoA synthetase-like"/>
    <property type="match status" value="1"/>
</dbReference>